<dbReference type="Proteomes" id="UP001186944">
    <property type="component" value="Unassembled WGS sequence"/>
</dbReference>
<evidence type="ECO:0000313" key="1">
    <source>
        <dbReference type="EMBL" id="KAK3093497.1"/>
    </source>
</evidence>
<sequence>MIKRKINHTNGHGILDIIRTIHNIGIVGILHLSGESHCLDNTLSATYMEYKLDEEFMFSVHLDHAFIPMEIFVLSLPHEAVVSYTDCLSTFLRMLSECTQNKLINIMWCIGINSFCLRVMNYLFTLLNNNKHKYCLNKTLKPLLTIGFMADVTTGKLTMATYMYMVGKAESALYVLQGLLSEYPPYAIDRSGDELKMITYIDYMCGRGYSIDYKARRAYVQDYSLHSRCLNALPYPLRIWISIRNFSWINPLTYTYFLQSLCYIQLQNPLLLKKSTKCLVNHLDGLPTNFQIAYARMCVGIIKYVQGDYQSACRWLGSVYVIADNLSHPFNEDFSSSVLTYMSCLLNKYFSSEMLTE</sequence>
<protein>
    <submittedName>
        <fullName evidence="1">Uncharacterized protein</fullName>
    </submittedName>
</protein>
<dbReference type="EMBL" id="VSWD01000009">
    <property type="protein sequence ID" value="KAK3093497.1"/>
    <property type="molecule type" value="Genomic_DNA"/>
</dbReference>
<name>A0AA88XX25_PINIB</name>
<keyword evidence="2" id="KW-1185">Reference proteome</keyword>
<accession>A0AA88XX25</accession>
<gene>
    <name evidence="1" type="ORF">FSP39_016473</name>
</gene>
<reference evidence="1" key="1">
    <citation type="submission" date="2019-08" db="EMBL/GenBank/DDBJ databases">
        <title>The improved chromosome-level genome for the pearl oyster Pinctada fucata martensii using PacBio sequencing and Hi-C.</title>
        <authorList>
            <person name="Zheng Z."/>
        </authorList>
    </citation>
    <scope>NUCLEOTIDE SEQUENCE</scope>
    <source>
        <strain evidence="1">ZZ-2019</strain>
        <tissue evidence="1">Adductor muscle</tissue>
    </source>
</reference>
<dbReference type="AlphaFoldDB" id="A0AA88XX25"/>
<proteinExistence type="predicted"/>
<comment type="caution">
    <text evidence="1">The sequence shown here is derived from an EMBL/GenBank/DDBJ whole genome shotgun (WGS) entry which is preliminary data.</text>
</comment>
<evidence type="ECO:0000313" key="2">
    <source>
        <dbReference type="Proteomes" id="UP001186944"/>
    </source>
</evidence>
<organism evidence="1 2">
    <name type="scientific">Pinctada imbricata</name>
    <name type="common">Atlantic pearl-oyster</name>
    <name type="synonym">Pinctada martensii</name>
    <dbReference type="NCBI Taxonomy" id="66713"/>
    <lineage>
        <taxon>Eukaryota</taxon>
        <taxon>Metazoa</taxon>
        <taxon>Spiralia</taxon>
        <taxon>Lophotrochozoa</taxon>
        <taxon>Mollusca</taxon>
        <taxon>Bivalvia</taxon>
        <taxon>Autobranchia</taxon>
        <taxon>Pteriomorphia</taxon>
        <taxon>Pterioida</taxon>
        <taxon>Pterioidea</taxon>
        <taxon>Pteriidae</taxon>
        <taxon>Pinctada</taxon>
    </lineage>
</organism>